<dbReference type="KEGG" id="fer:FNB15_07390"/>
<name>A0A516H007_9PROT</name>
<dbReference type="GO" id="GO:0009097">
    <property type="term" value="P:isoleucine biosynthetic process"/>
    <property type="evidence" value="ECO:0007669"/>
    <property type="project" value="TreeGrafter"/>
</dbReference>
<dbReference type="InterPro" id="IPR036052">
    <property type="entry name" value="TrpB-like_PALP_sf"/>
</dbReference>
<evidence type="ECO:0000256" key="4">
    <source>
        <dbReference type="ARBA" id="ARBA00022898"/>
    </source>
</evidence>
<gene>
    <name evidence="8" type="ORF">FNB15_07390</name>
</gene>
<dbReference type="Pfam" id="PF00291">
    <property type="entry name" value="PALP"/>
    <property type="match status" value="1"/>
</dbReference>
<keyword evidence="5" id="KW-0456">Lyase</keyword>
<dbReference type="PANTHER" id="PTHR48078">
    <property type="entry name" value="THREONINE DEHYDRATASE, MITOCHONDRIAL-RELATED"/>
    <property type="match status" value="1"/>
</dbReference>
<dbReference type="GO" id="GO:0030170">
    <property type="term" value="F:pyridoxal phosphate binding"/>
    <property type="evidence" value="ECO:0007669"/>
    <property type="project" value="InterPro"/>
</dbReference>
<dbReference type="Proteomes" id="UP000317496">
    <property type="component" value="Chromosome"/>
</dbReference>
<evidence type="ECO:0000256" key="5">
    <source>
        <dbReference type="ARBA" id="ARBA00023239"/>
    </source>
</evidence>
<proteinExistence type="inferred from homology"/>
<dbReference type="GO" id="GO:0004794">
    <property type="term" value="F:threonine deaminase activity"/>
    <property type="evidence" value="ECO:0007669"/>
    <property type="project" value="TreeGrafter"/>
</dbReference>
<organism evidence="8 9">
    <name type="scientific">Ferrovibrio terrae</name>
    <dbReference type="NCBI Taxonomy" id="2594003"/>
    <lineage>
        <taxon>Bacteria</taxon>
        <taxon>Pseudomonadati</taxon>
        <taxon>Pseudomonadota</taxon>
        <taxon>Alphaproteobacteria</taxon>
        <taxon>Rhodospirillales</taxon>
        <taxon>Rhodospirillaceae</taxon>
        <taxon>Ferrovibrio</taxon>
    </lineage>
</organism>
<comment type="cofactor">
    <cofactor evidence="1">
        <name>pyridoxal 5'-phosphate</name>
        <dbReference type="ChEBI" id="CHEBI:597326"/>
    </cofactor>
</comment>
<dbReference type="Gene3D" id="3.40.50.1100">
    <property type="match status" value="2"/>
</dbReference>
<dbReference type="PROSITE" id="PS00165">
    <property type="entry name" value="DEHYDRATASE_SER_THR"/>
    <property type="match status" value="1"/>
</dbReference>
<dbReference type="PANTHER" id="PTHR48078:SF2">
    <property type="entry name" value="CATABOLIC L-SERINE_THREONINE DEHYDRATASE"/>
    <property type="match status" value="1"/>
</dbReference>
<dbReference type="GO" id="GO:0003941">
    <property type="term" value="F:L-serine ammonia-lyase activity"/>
    <property type="evidence" value="ECO:0007669"/>
    <property type="project" value="UniProtKB-EC"/>
</dbReference>
<evidence type="ECO:0000256" key="3">
    <source>
        <dbReference type="ARBA" id="ARBA00012093"/>
    </source>
</evidence>
<dbReference type="SUPFAM" id="SSF53686">
    <property type="entry name" value="Tryptophan synthase beta subunit-like PLP-dependent enzymes"/>
    <property type="match status" value="1"/>
</dbReference>
<protein>
    <recommendedName>
        <fullName evidence="3">L-serine ammonia-lyase</fullName>
        <ecNumber evidence="3">4.3.1.17</ecNumber>
    </recommendedName>
</protein>
<dbReference type="AlphaFoldDB" id="A0A516H007"/>
<evidence type="ECO:0000313" key="9">
    <source>
        <dbReference type="Proteomes" id="UP000317496"/>
    </source>
</evidence>
<accession>A0A516H007</accession>
<dbReference type="EMBL" id="CP041636">
    <property type="protein sequence ID" value="QDO97108.1"/>
    <property type="molecule type" value="Genomic_DNA"/>
</dbReference>
<comment type="similarity">
    <text evidence="2">Belongs to the serine/threonine dehydratase family.</text>
</comment>
<dbReference type="InterPro" id="IPR000634">
    <property type="entry name" value="Ser/Thr_deHydtase_PyrdxlP-BS"/>
</dbReference>
<dbReference type="InterPro" id="IPR001926">
    <property type="entry name" value="TrpB-like_PALP"/>
</dbReference>
<keyword evidence="4" id="KW-0663">Pyridoxal phosphate</keyword>
<comment type="catalytic activity">
    <reaction evidence="6">
        <text>L-serine = pyruvate + NH4(+)</text>
        <dbReference type="Rhea" id="RHEA:19169"/>
        <dbReference type="ChEBI" id="CHEBI:15361"/>
        <dbReference type="ChEBI" id="CHEBI:28938"/>
        <dbReference type="ChEBI" id="CHEBI:33384"/>
        <dbReference type="EC" id="4.3.1.17"/>
    </reaction>
</comment>
<evidence type="ECO:0000256" key="6">
    <source>
        <dbReference type="ARBA" id="ARBA00049406"/>
    </source>
</evidence>
<dbReference type="EC" id="4.3.1.17" evidence="3"/>
<keyword evidence="9" id="KW-1185">Reference proteome</keyword>
<dbReference type="GO" id="GO:0006567">
    <property type="term" value="P:L-threonine catabolic process"/>
    <property type="evidence" value="ECO:0007669"/>
    <property type="project" value="TreeGrafter"/>
</dbReference>
<sequence>MLHIRTPLVLHHGLSTSERRIWLKLENLQPSGSFKLRGIGLLCEEAARAGKTEFICPSGGNAGVAVAFAAKKLGIKCSIIVPKSTPAVTREIIASLGASVTVHGAVWDEANALAQQLAKGEHVELVPAFDHPTLWRGHSTMIDEIIEEKPEFDALVTAIGGGGLLAGLMVGLDRHKRHDVDVIGCETTGSASFAAAVAAGRPVNFPLDTVCGCLAAGEVAAWPVEQIGRFRYRPAILSDAEALSGAVRFADDMRQLVEPACGVSLAVAYLNHPLIANAKDVVVIVCGGASTSASLLEGWRHDVAQAA</sequence>
<evidence type="ECO:0000259" key="7">
    <source>
        <dbReference type="Pfam" id="PF00291"/>
    </source>
</evidence>
<feature type="domain" description="Tryptophan synthase beta chain-like PALP" evidence="7">
    <location>
        <begin position="3"/>
        <end position="287"/>
    </location>
</feature>
<dbReference type="GO" id="GO:0006565">
    <property type="term" value="P:L-serine catabolic process"/>
    <property type="evidence" value="ECO:0007669"/>
    <property type="project" value="TreeGrafter"/>
</dbReference>
<dbReference type="InterPro" id="IPR050147">
    <property type="entry name" value="Ser/Thr_Dehydratase"/>
</dbReference>
<evidence type="ECO:0000256" key="1">
    <source>
        <dbReference type="ARBA" id="ARBA00001933"/>
    </source>
</evidence>
<evidence type="ECO:0000256" key="2">
    <source>
        <dbReference type="ARBA" id="ARBA00010869"/>
    </source>
</evidence>
<evidence type="ECO:0000313" key="8">
    <source>
        <dbReference type="EMBL" id="QDO97108.1"/>
    </source>
</evidence>
<dbReference type="OrthoDB" id="9811476at2"/>
<dbReference type="RefSeq" id="WP_144068089.1">
    <property type="nucleotide sequence ID" value="NZ_CP041636.1"/>
</dbReference>
<reference evidence="8 9" key="1">
    <citation type="submission" date="2019-07" db="EMBL/GenBank/DDBJ databases">
        <title>Genome sequencing for Ferrovibrio sp. K5.</title>
        <authorList>
            <person name="Park S.-J."/>
        </authorList>
    </citation>
    <scope>NUCLEOTIDE SEQUENCE [LARGE SCALE GENOMIC DNA]</scope>
    <source>
        <strain evidence="8 9">K5</strain>
    </source>
</reference>